<dbReference type="Proteomes" id="UP000274046">
    <property type="component" value="Unassembled WGS sequence"/>
</dbReference>
<protein>
    <submittedName>
        <fullName evidence="1">Uncharacterized protein</fullName>
    </submittedName>
</protein>
<sequence length="204" mass="23796">MSVPKTTFLKGKMTYNSPKEFAEIIKKELYQYSAEPEDLELRKAAVQRQYADEIKNSAFEIDQQYDQVNTGFQGVIDFIIEELFGILPNQVVTNFKTHFYFTTIENRTINASVRRSPDLQYFGIFINSALINLLTKLGKLDQAVTNPECIVFCNRFPDSKPGIEEIKLMRNEMYQYFTTEKMAFGPYLVIKGIEQQSWIFWSML</sequence>
<accession>A0A3N0BS49</accession>
<proteinExistence type="predicted"/>
<name>A0A3N0BS49_9SPHI</name>
<comment type="caution">
    <text evidence="1">The sequence shown here is derived from an EMBL/GenBank/DDBJ whole genome shotgun (WGS) entry which is preliminary data.</text>
</comment>
<dbReference type="EMBL" id="RBEE01000024">
    <property type="protein sequence ID" value="RNL51871.1"/>
    <property type="molecule type" value="Genomic_DNA"/>
</dbReference>
<keyword evidence="2" id="KW-1185">Reference proteome</keyword>
<evidence type="ECO:0000313" key="1">
    <source>
        <dbReference type="EMBL" id="RNL51871.1"/>
    </source>
</evidence>
<evidence type="ECO:0000313" key="2">
    <source>
        <dbReference type="Proteomes" id="UP000274046"/>
    </source>
</evidence>
<gene>
    <name evidence="1" type="ORF">D7004_13720</name>
</gene>
<dbReference type="AlphaFoldDB" id="A0A3N0BS49"/>
<feature type="non-terminal residue" evidence="1">
    <location>
        <position position="204"/>
    </location>
</feature>
<reference evidence="1 2" key="1">
    <citation type="submission" date="2018-10" db="EMBL/GenBank/DDBJ databases">
        <title>Genome sequencing of Pedobacter jejuensis TNB23.</title>
        <authorList>
            <person name="Cho Y.-J."/>
            <person name="Cho A."/>
            <person name="Kim O.-S."/>
        </authorList>
    </citation>
    <scope>NUCLEOTIDE SEQUENCE [LARGE SCALE GENOMIC DNA]</scope>
    <source>
        <strain evidence="1 2">TNB23</strain>
    </source>
</reference>
<organism evidence="1 2">
    <name type="scientific">Pedobacter jejuensis</name>
    <dbReference type="NCBI Taxonomy" id="1268550"/>
    <lineage>
        <taxon>Bacteria</taxon>
        <taxon>Pseudomonadati</taxon>
        <taxon>Bacteroidota</taxon>
        <taxon>Sphingobacteriia</taxon>
        <taxon>Sphingobacteriales</taxon>
        <taxon>Sphingobacteriaceae</taxon>
        <taxon>Pedobacter</taxon>
    </lineage>
</organism>